<gene>
    <name evidence="1" type="ORF">DSL99_1076</name>
</gene>
<sequence>MSSVLLMLSCTDLEEETFGSLSPDNFYNTEEEALASVVGIYQQLSYVQSIGDPWRIAEFGTDEFIVPGRASGGWFDQNNIDIIKHQVEATNATTGRA</sequence>
<dbReference type="Gene3D" id="1.25.40.390">
    <property type="match status" value="1"/>
</dbReference>
<dbReference type="STRING" id="1122159.SAMN02745246_01083"/>
<evidence type="ECO:0000313" key="2">
    <source>
        <dbReference type="Proteomes" id="UP000290608"/>
    </source>
</evidence>
<reference evidence="1 2" key="1">
    <citation type="submission" date="2018-07" db="EMBL/GenBank/DDBJ databases">
        <title>Leeuwenhoekiella genomics.</title>
        <authorList>
            <person name="Tahon G."/>
            <person name="Willems A."/>
        </authorList>
    </citation>
    <scope>NUCLEOTIDE SEQUENCE [LARGE SCALE GENOMIC DNA]</scope>
    <source>
        <strain evidence="1 2">LMG 1345</strain>
    </source>
</reference>
<name>A0A4Q0PP03_9FLAO</name>
<dbReference type="Proteomes" id="UP000290608">
    <property type="component" value="Unassembled WGS sequence"/>
</dbReference>
<protein>
    <recommendedName>
        <fullName evidence="3">SusD-like starch-binding protein associating with outer membrane</fullName>
    </recommendedName>
</protein>
<dbReference type="RefSeq" id="WP_206635266.1">
    <property type="nucleotide sequence ID" value="NZ_QOVL01000004.1"/>
</dbReference>
<dbReference type="AlphaFoldDB" id="A0A4Q0PP03"/>
<proteinExistence type="predicted"/>
<organism evidence="1 2">
    <name type="scientific">Leeuwenhoekiella marinoflava</name>
    <dbReference type="NCBI Taxonomy" id="988"/>
    <lineage>
        <taxon>Bacteria</taxon>
        <taxon>Pseudomonadati</taxon>
        <taxon>Bacteroidota</taxon>
        <taxon>Flavobacteriia</taxon>
        <taxon>Flavobacteriales</taxon>
        <taxon>Flavobacteriaceae</taxon>
        <taxon>Leeuwenhoekiella</taxon>
    </lineage>
</organism>
<dbReference type="InterPro" id="IPR011990">
    <property type="entry name" value="TPR-like_helical_dom_sf"/>
</dbReference>
<dbReference type="EMBL" id="QOVL01000004">
    <property type="protein sequence ID" value="RXG32270.1"/>
    <property type="molecule type" value="Genomic_DNA"/>
</dbReference>
<evidence type="ECO:0008006" key="3">
    <source>
        <dbReference type="Google" id="ProtNLM"/>
    </source>
</evidence>
<comment type="caution">
    <text evidence="1">The sequence shown here is derived from an EMBL/GenBank/DDBJ whole genome shotgun (WGS) entry which is preliminary data.</text>
</comment>
<evidence type="ECO:0000313" key="1">
    <source>
        <dbReference type="EMBL" id="RXG32270.1"/>
    </source>
</evidence>
<accession>A0A4Q0PP03</accession>
<dbReference type="SUPFAM" id="SSF48452">
    <property type="entry name" value="TPR-like"/>
    <property type="match status" value="1"/>
</dbReference>